<dbReference type="STRING" id="443218.AS9A_4188"/>
<name>F6EK81_HOYSD</name>
<protein>
    <submittedName>
        <fullName evidence="1">Uncharacterized protein</fullName>
    </submittedName>
</protein>
<proteinExistence type="predicted"/>
<dbReference type="AlphaFoldDB" id="F6EK81"/>
<organism evidence="1 2">
    <name type="scientific">Hoyosella subflava (strain DSM 45089 / JCM 17490 / NBRC 109087 / DQS3-9A1)</name>
    <name type="common">Amycolicicoccus subflavus</name>
    <dbReference type="NCBI Taxonomy" id="443218"/>
    <lineage>
        <taxon>Bacteria</taxon>
        <taxon>Bacillati</taxon>
        <taxon>Actinomycetota</taxon>
        <taxon>Actinomycetes</taxon>
        <taxon>Mycobacteriales</taxon>
        <taxon>Hoyosellaceae</taxon>
        <taxon>Hoyosella</taxon>
    </lineage>
</organism>
<sequence>MQCVFVADGASSDRVAAHRFRHINNGQGLGHNPIVPDFLTYIEKVGGSTLSD</sequence>
<gene>
    <name evidence="1" type="ordered locus">AS9A_4188</name>
</gene>
<reference evidence="1 2" key="1">
    <citation type="journal article" date="2011" name="J. Bacteriol.">
        <title>Complete genome sequence of Amycolicicoccus subflavus DQS3-9A1T, an actinomycete isolated from crude oil-polluted soil.</title>
        <authorList>
            <person name="Cai M."/>
            <person name="Chen W.M."/>
            <person name="Nie Y."/>
            <person name="Chi C.Q."/>
            <person name="Wang Y.N."/>
            <person name="Tang Y.Q."/>
            <person name="Li G.Y."/>
            <person name="Wu X.L."/>
        </authorList>
    </citation>
    <scope>NUCLEOTIDE SEQUENCE [LARGE SCALE GENOMIC DNA]</scope>
    <source>
        <strain evidence="2">DSM 45089 / DQS3-9A1</strain>
    </source>
</reference>
<dbReference type="KEGG" id="asd:AS9A_4188"/>
<keyword evidence="2" id="KW-1185">Reference proteome</keyword>
<dbReference type="HOGENOM" id="CLU_3076104_0_0_11"/>
<dbReference type="EMBL" id="CP002786">
    <property type="protein sequence ID" value="AEF42621.1"/>
    <property type="molecule type" value="Genomic_DNA"/>
</dbReference>
<dbReference type="Proteomes" id="UP000009235">
    <property type="component" value="Chromosome"/>
</dbReference>
<evidence type="ECO:0000313" key="1">
    <source>
        <dbReference type="EMBL" id="AEF42621.1"/>
    </source>
</evidence>
<accession>F6EK81</accession>
<evidence type="ECO:0000313" key="2">
    <source>
        <dbReference type="Proteomes" id="UP000009235"/>
    </source>
</evidence>